<dbReference type="EMBL" id="JASPKZ010007409">
    <property type="protein sequence ID" value="KAJ9584432.1"/>
    <property type="molecule type" value="Genomic_DNA"/>
</dbReference>
<protein>
    <recommendedName>
        <fullName evidence="5">UDP-glucuronosyltransferase</fullName>
        <ecNumber evidence="5">2.4.1.17</ecNumber>
    </recommendedName>
</protein>
<sequence>MVTEVDKSSWLNREENIPNYTDIDLSFSYAYYRQLFDLETWDNLSIYDVTHQFFSGLIKLTDNQLSSPQVQQFIKKYQQMVHLFPKQEVIMRKYFGSAPPPVHEAEKNYSLIMIARSSIFNYPIPLTPSVISFHSLHVKTTPDPLPKDLKNFLDEATHGVIYFSFGSSLLSKNMAEDKIRVFMEALSELPQKILWKWELDILPGKPSNVKIGKWLPQQDILAHKNVRLFITQCGLQSLQEAVYHAVPLLGIPFFSDQKYNGKKIQESGIGLVHHFKDLTKQSLQHAINEIINKTSFRLNVEKLSALSRDEPETSLEKLIWWTEYVLRHKGAKHLRSAALDLHWYQYLLLDVSVFIFIIFSIIVIILYNVITFMSCCLTKINHSS</sequence>
<organism evidence="6 7">
    <name type="scientific">Diploptera punctata</name>
    <name type="common">Pacific beetle cockroach</name>
    <dbReference type="NCBI Taxonomy" id="6984"/>
    <lineage>
        <taxon>Eukaryota</taxon>
        <taxon>Metazoa</taxon>
        <taxon>Ecdysozoa</taxon>
        <taxon>Arthropoda</taxon>
        <taxon>Hexapoda</taxon>
        <taxon>Insecta</taxon>
        <taxon>Pterygota</taxon>
        <taxon>Neoptera</taxon>
        <taxon>Polyneoptera</taxon>
        <taxon>Dictyoptera</taxon>
        <taxon>Blattodea</taxon>
        <taxon>Blaberoidea</taxon>
        <taxon>Blaberidae</taxon>
        <taxon>Diplopterinae</taxon>
        <taxon>Diploptera</taxon>
    </lineage>
</organism>
<dbReference type="PANTHER" id="PTHR48043:SF159">
    <property type="entry name" value="EG:EG0003.4 PROTEIN-RELATED"/>
    <property type="match status" value="1"/>
</dbReference>
<evidence type="ECO:0000313" key="6">
    <source>
        <dbReference type="EMBL" id="KAJ9584432.1"/>
    </source>
</evidence>
<dbReference type="Pfam" id="PF00201">
    <property type="entry name" value="UDPGT"/>
    <property type="match status" value="1"/>
</dbReference>
<dbReference type="GO" id="GO:0016020">
    <property type="term" value="C:membrane"/>
    <property type="evidence" value="ECO:0007669"/>
    <property type="project" value="UniProtKB-SubCell"/>
</dbReference>
<keyword evidence="5" id="KW-1133">Transmembrane helix</keyword>
<dbReference type="CDD" id="cd03784">
    <property type="entry name" value="GT1_Gtf-like"/>
    <property type="match status" value="1"/>
</dbReference>
<dbReference type="PROSITE" id="PS00375">
    <property type="entry name" value="UDPGT"/>
    <property type="match status" value="1"/>
</dbReference>
<dbReference type="GO" id="GO:0015020">
    <property type="term" value="F:glucuronosyltransferase activity"/>
    <property type="evidence" value="ECO:0007669"/>
    <property type="project" value="UniProtKB-EC"/>
</dbReference>
<proteinExistence type="inferred from homology"/>
<dbReference type="InterPro" id="IPR035595">
    <property type="entry name" value="UDP_glycos_trans_CS"/>
</dbReference>
<dbReference type="FunFam" id="3.40.50.2000:FF:000050">
    <property type="entry name" value="UDP-glucuronosyltransferase"/>
    <property type="match status" value="1"/>
</dbReference>
<dbReference type="EC" id="2.4.1.17" evidence="5"/>
<comment type="caution">
    <text evidence="6">The sequence shown here is derived from an EMBL/GenBank/DDBJ whole genome shotgun (WGS) entry which is preliminary data.</text>
</comment>
<dbReference type="SUPFAM" id="SSF53756">
    <property type="entry name" value="UDP-Glycosyltransferase/glycogen phosphorylase"/>
    <property type="match status" value="1"/>
</dbReference>
<dbReference type="AlphaFoldDB" id="A0AAD7ZQS3"/>
<dbReference type="InterPro" id="IPR002213">
    <property type="entry name" value="UDP_glucos_trans"/>
</dbReference>
<comment type="similarity">
    <text evidence="1 4">Belongs to the UDP-glycosyltransferase family.</text>
</comment>
<dbReference type="Proteomes" id="UP001233999">
    <property type="component" value="Unassembled WGS sequence"/>
</dbReference>
<feature type="transmembrane region" description="Helical" evidence="5">
    <location>
        <begin position="343"/>
        <end position="370"/>
    </location>
</feature>
<keyword evidence="7" id="KW-1185">Reference proteome</keyword>
<keyword evidence="3 4" id="KW-0808">Transferase</keyword>
<evidence type="ECO:0000256" key="2">
    <source>
        <dbReference type="ARBA" id="ARBA00022676"/>
    </source>
</evidence>
<keyword evidence="5" id="KW-0812">Transmembrane</keyword>
<gene>
    <name evidence="6" type="ORF">L9F63_021225</name>
</gene>
<evidence type="ECO:0000256" key="4">
    <source>
        <dbReference type="RuleBase" id="RU003718"/>
    </source>
</evidence>
<comment type="subcellular location">
    <subcellularLocation>
        <location evidence="5">Membrane</location>
        <topology evidence="5">Single-pass membrane protein</topology>
    </subcellularLocation>
</comment>
<dbReference type="InterPro" id="IPR050271">
    <property type="entry name" value="UDP-glycosyltransferase"/>
</dbReference>
<evidence type="ECO:0000256" key="3">
    <source>
        <dbReference type="ARBA" id="ARBA00022679"/>
    </source>
</evidence>
<dbReference type="PANTHER" id="PTHR48043">
    <property type="entry name" value="EG:EG0003.4 PROTEIN-RELATED"/>
    <property type="match status" value="1"/>
</dbReference>
<name>A0AAD7ZQS3_DIPPU</name>
<dbReference type="Gene3D" id="3.40.50.2000">
    <property type="entry name" value="Glycogen Phosphorylase B"/>
    <property type="match status" value="1"/>
</dbReference>
<evidence type="ECO:0000256" key="1">
    <source>
        <dbReference type="ARBA" id="ARBA00009995"/>
    </source>
</evidence>
<accession>A0AAD7ZQS3</accession>
<keyword evidence="2 4" id="KW-0328">Glycosyltransferase</keyword>
<reference evidence="6" key="2">
    <citation type="submission" date="2023-05" db="EMBL/GenBank/DDBJ databases">
        <authorList>
            <person name="Fouks B."/>
        </authorList>
    </citation>
    <scope>NUCLEOTIDE SEQUENCE</scope>
    <source>
        <strain evidence="6">Stay&amp;Tobe</strain>
        <tissue evidence="6">Testes</tissue>
    </source>
</reference>
<keyword evidence="5" id="KW-0472">Membrane</keyword>
<reference evidence="6" key="1">
    <citation type="journal article" date="2023" name="IScience">
        <title>Live-bearing cockroach genome reveals convergent evolutionary mechanisms linked to viviparity in insects and beyond.</title>
        <authorList>
            <person name="Fouks B."/>
            <person name="Harrison M.C."/>
            <person name="Mikhailova A.A."/>
            <person name="Marchal E."/>
            <person name="English S."/>
            <person name="Carruthers M."/>
            <person name="Jennings E.C."/>
            <person name="Chiamaka E.L."/>
            <person name="Frigard R.A."/>
            <person name="Pippel M."/>
            <person name="Attardo G.M."/>
            <person name="Benoit J.B."/>
            <person name="Bornberg-Bauer E."/>
            <person name="Tobe S.S."/>
        </authorList>
    </citation>
    <scope>NUCLEOTIDE SEQUENCE</scope>
    <source>
        <strain evidence="6">Stay&amp;Tobe</strain>
    </source>
</reference>
<feature type="non-terminal residue" evidence="6">
    <location>
        <position position="384"/>
    </location>
</feature>
<comment type="catalytic activity">
    <reaction evidence="5">
        <text>glucuronate acceptor + UDP-alpha-D-glucuronate = acceptor beta-D-glucuronoside + UDP + H(+)</text>
        <dbReference type="Rhea" id="RHEA:21032"/>
        <dbReference type="ChEBI" id="CHEBI:15378"/>
        <dbReference type="ChEBI" id="CHEBI:58052"/>
        <dbReference type="ChEBI" id="CHEBI:58223"/>
        <dbReference type="ChEBI" id="CHEBI:132367"/>
        <dbReference type="ChEBI" id="CHEBI:132368"/>
        <dbReference type="EC" id="2.4.1.17"/>
    </reaction>
</comment>
<evidence type="ECO:0000313" key="7">
    <source>
        <dbReference type="Proteomes" id="UP001233999"/>
    </source>
</evidence>
<evidence type="ECO:0000256" key="5">
    <source>
        <dbReference type="RuleBase" id="RU362059"/>
    </source>
</evidence>